<comment type="caution">
    <text evidence="2">The sequence shown here is derived from an EMBL/GenBank/DDBJ whole genome shotgun (WGS) entry which is preliminary data.</text>
</comment>
<feature type="compositionally biased region" description="Low complexity" evidence="1">
    <location>
        <begin position="152"/>
        <end position="171"/>
    </location>
</feature>
<evidence type="ECO:0000313" key="2">
    <source>
        <dbReference type="EMBL" id="KAA6410544.1"/>
    </source>
</evidence>
<dbReference type="Proteomes" id="UP000324767">
    <property type="component" value="Unassembled WGS sequence"/>
</dbReference>
<feature type="compositionally biased region" description="Pro residues" evidence="1">
    <location>
        <begin position="61"/>
        <end position="75"/>
    </location>
</feature>
<feature type="region of interest" description="Disordered" evidence="1">
    <location>
        <begin position="28"/>
        <end position="178"/>
    </location>
</feature>
<dbReference type="OrthoDB" id="5335812at2759"/>
<dbReference type="AlphaFoldDB" id="A0A5M8PPD6"/>
<protein>
    <submittedName>
        <fullName evidence="2">Uncharacterized protein</fullName>
    </submittedName>
</protein>
<evidence type="ECO:0000256" key="1">
    <source>
        <dbReference type="SAM" id="MobiDB-lite"/>
    </source>
</evidence>
<organism evidence="2 3">
    <name type="scientific">Lasallia pustulata</name>
    <dbReference type="NCBI Taxonomy" id="136370"/>
    <lineage>
        <taxon>Eukaryota</taxon>
        <taxon>Fungi</taxon>
        <taxon>Dikarya</taxon>
        <taxon>Ascomycota</taxon>
        <taxon>Pezizomycotina</taxon>
        <taxon>Lecanoromycetes</taxon>
        <taxon>OSLEUM clade</taxon>
        <taxon>Umbilicariomycetidae</taxon>
        <taxon>Umbilicariales</taxon>
        <taxon>Umbilicariaceae</taxon>
        <taxon>Lasallia</taxon>
    </lineage>
</organism>
<evidence type="ECO:0000313" key="3">
    <source>
        <dbReference type="Proteomes" id="UP000324767"/>
    </source>
</evidence>
<dbReference type="InterPro" id="IPR053267">
    <property type="entry name" value="Verrucosidin_biosynth-assoc"/>
</dbReference>
<feature type="compositionally biased region" description="Low complexity" evidence="1">
    <location>
        <begin position="95"/>
        <end position="122"/>
    </location>
</feature>
<name>A0A5M8PPD6_9LECA</name>
<proteinExistence type="predicted"/>
<accession>A0A5M8PPD6</accession>
<sequence>MPYLPYIPTLSTRPRAVSIFSPLRVERTTDKAQSDLSETWTHPAPTPTPTPHPRTRNSIYPIPPSPASPTPPSPTHPHHPYHQRPRRPPPPPLSAPTTPNSTSSSGTPNTNPANATSSTTPNTPAPSKPSPPSSTSTSPSNATPPTPSFACRSSSSPAVPSSSTAPSSSSTPYPPRPSPPGAAISLIPYLRRLVVTGLDFPGILHGFFGDEWTSGVGPLHEQERRNYLFAAKSGGWASVRKDYDMLPLETVPFLRPLQAPVDREILAAEKSWSEWLAMEDWMVGSRAPEEMMEGGVGRGRGR</sequence>
<dbReference type="PANTHER" id="PTHR42087:SF1">
    <property type="entry name" value="ILP IS AN APOPTOSIS INHIBITOR"/>
    <property type="match status" value="1"/>
</dbReference>
<gene>
    <name evidence="2" type="ORF">FRX48_05966</name>
</gene>
<reference evidence="2 3" key="1">
    <citation type="submission" date="2019-09" db="EMBL/GenBank/DDBJ databases">
        <title>The hologenome of the rock-dwelling lichen Lasallia pustulata.</title>
        <authorList>
            <person name="Greshake Tzovaras B."/>
            <person name="Segers F."/>
            <person name="Bicker A."/>
            <person name="Dal Grande F."/>
            <person name="Otte J."/>
            <person name="Hankeln T."/>
            <person name="Schmitt I."/>
            <person name="Ebersberger I."/>
        </authorList>
    </citation>
    <scope>NUCLEOTIDE SEQUENCE [LARGE SCALE GENOMIC DNA]</scope>
    <source>
        <strain evidence="2">A1-1</strain>
    </source>
</reference>
<feature type="compositionally biased region" description="Pro residues" evidence="1">
    <location>
        <begin position="123"/>
        <end position="132"/>
    </location>
</feature>
<feature type="compositionally biased region" description="Basic residues" evidence="1">
    <location>
        <begin position="76"/>
        <end position="87"/>
    </location>
</feature>
<dbReference type="EMBL" id="VXIT01000009">
    <property type="protein sequence ID" value="KAA6410544.1"/>
    <property type="molecule type" value="Genomic_DNA"/>
</dbReference>
<dbReference type="PANTHER" id="PTHR42087">
    <property type="entry name" value="ILP IS AN APOPTOSIS INHIBITOR"/>
    <property type="match status" value="1"/>
</dbReference>